<accession>A0A2Z4Q9B6</accession>
<dbReference type="Proteomes" id="UP000251243">
    <property type="component" value="Segment"/>
</dbReference>
<dbReference type="InterPro" id="IPR043991">
    <property type="entry name" value="Gp3-like"/>
</dbReference>
<gene>
    <name evidence="1" type="primary">33</name>
    <name evidence="1" type="ORF">SEA_ZETA1847_33</name>
</gene>
<dbReference type="RefSeq" id="YP_009803156.1">
    <property type="nucleotide sequence ID" value="NC_047992.1"/>
</dbReference>
<protein>
    <submittedName>
        <fullName evidence="1">Uncharacterized protein</fullName>
    </submittedName>
</protein>
<proteinExistence type="predicted"/>
<keyword evidence="2" id="KW-1185">Reference proteome</keyword>
<evidence type="ECO:0000313" key="1">
    <source>
        <dbReference type="EMBL" id="AWY06667.1"/>
    </source>
</evidence>
<dbReference type="Pfam" id="PF18897">
    <property type="entry name" value="Gp3-like"/>
    <property type="match status" value="1"/>
</dbReference>
<sequence>MGLKIFGDADPTTLPEPTASVDDVVGRFRSGHRVNGEPEPLSKWRITTSDDEVAATVADLFEGTLPQQWETDADDDLEVFTDVAEVDIIIERPSALRERMVLFKNNKLVYASDGAHLLDSNGKPTETPDPHAALGYRERKALGEAGTGPNPDIDLFFRLAAKPELGVFLLHTTSWPTSYEFARIGLADKLAAHGGPVTATLKLDPRSFRSKTGKNKGELVTYTATTIDLKDNA</sequence>
<name>A0A2Z4Q9B6_9CAUD</name>
<reference evidence="2" key="1">
    <citation type="submission" date="2018-04" db="EMBL/GenBank/DDBJ databases">
        <authorList>
            <person name="Go L.Y."/>
            <person name="Mitchell J.A."/>
        </authorList>
    </citation>
    <scope>NUCLEOTIDE SEQUENCE [LARGE SCALE GENOMIC DNA]</scope>
</reference>
<evidence type="ECO:0000313" key="2">
    <source>
        <dbReference type="Proteomes" id="UP000251243"/>
    </source>
</evidence>
<dbReference type="GeneID" id="54993716"/>
<dbReference type="EMBL" id="MH271320">
    <property type="protein sequence ID" value="AWY06667.1"/>
    <property type="molecule type" value="Genomic_DNA"/>
</dbReference>
<dbReference type="KEGG" id="vg:54993716"/>
<organism evidence="1 2">
    <name type="scientific">Microbacterium phage Zeta1847</name>
    <dbReference type="NCBI Taxonomy" id="2201444"/>
    <lineage>
        <taxon>Viruses</taxon>
        <taxon>Duplodnaviria</taxon>
        <taxon>Heunggongvirae</taxon>
        <taxon>Uroviricota</taxon>
        <taxon>Caudoviricetes</taxon>
        <taxon>Casidaviridae</taxon>
        <taxon>Zetavirus</taxon>
        <taxon>Zetavirus zeta1847</taxon>
    </lineage>
</organism>